<evidence type="ECO:0000313" key="1">
    <source>
        <dbReference type="EMBL" id="CAJ1962910.1"/>
    </source>
</evidence>
<organism evidence="1 2">
    <name type="scientific">Sphenostylis stenocarpa</name>
    <dbReference type="NCBI Taxonomy" id="92480"/>
    <lineage>
        <taxon>Eukaryota</taxon>
        <taxon>Viridiplantae</taxon>
        <taxon>Streptophyta</taxon>
        <taxon>Embryophyta</taxon>
        <taxon>Tracheophyta</taxon>
        <taxon>Spermatophyta</taxon>
        <taxon>Magnoliopsida</taxon>
        <taxon>eudicotyledons</taxon>
        <taxon>Gunneridae</taxon>
        <taxon>Pentapetalae</taxon>
        <taxon>rosids</taxon>
        <taxon>fabids</taxon>
        <taxon>Fabales</taxon>
        <taxon>Fabaceae</taxon>
        <taxon>Papilionoideae</taxon>
        <taxon>50 kb inversion clade</taxon>
        <taxon>NPAAA clade</taxon>
        <taxon>indigoferoid/millettioid clade</taxon>
        <taxon>Phaseoleae</taxon>
        <taxon>Sphenostylis</taxon>
    </lineage>
</organism>
<gene>
    <name evidence="1" type="ORF">AYBTSS11_LOCUS19496</name>
</gene>
<reference evidence="1" key="1">
    <citation type="submission" date="2023-10" db="EMBL/GenBank/DDBJ databases">
        <authorList>
            <person name="Domelevo Entfellner J.-B."/>
        </authorList>
    </citation>
    <scope>NUCLEOTIDE SEQUENCE</scope>
</reference>
<accession>A0AA86T4Q2</accession>
<keyword evidence="2" id="KW-1185">Reference proteome</keyword>
<name>A0AA86T4Q2_9FABA</name>
<proteinExistence type="predicted"/>
<dbReference type="EMBL" id="OY731403">
    <property type="protein sequence ID" value="CAJ1962910.1"/>
    <property type="molecule type" value="Genomic_DNA"/>
</dbReference>
<dbReference type="Gramene" id="rna-AYBTSS11_LOCUS19496">
    <property type="protein sequence ID" value="CAJ1962910.1"/>
    <property type="gene ID" value="gene-AYBTSS11_LOCUS19496"/>
</dbReference>
<sequence length="88" mass="10123">MGKLVVLNIGYKWHEKAMYNDHPLCLHTPKISDSSIQESLEYQLDAITSQNLTYCTLNFEESSMTSLPKIYWQLLTVMDKGNTPNIIN</sequence>
<dbReference type="Proteomes" id="UP001189624">
    <property type="component" value="Chromosome 6"/>
</dbReference>
<evidence type="ECO:0000313" key="2">
    <source>
        <dbReference type="Proteomes" id="UP001189624"/>
    </source>
</evidence>
<dbReference type="AlphaFoldDB" id="A0AA86T4Q2"/>
<protein>
    <submittedName>
        <fullName evidence="1">Uncharacterized protein</fullName>
    </submittedName>
</protein>